<dbReference type="AlphaFoldDB" id="R0JWV2"/>
<reference evidence="1 2" key="2">
    <citation type="journal article" date="2013" name="PLoS Genet.">
        <title>Comparative genome structure, secondary metabolite, and effector coding capacity across Cochliobolus pathogens.</title>
        <authorList>
            <person name="Condon B.J."/>
            <person name="Leng Y."/>
            <person name="Wu D."/>
            <person name="Bushley K.E."/>
            <person name="Ohm R.A."/>
            <person name="Otillar R."/>
            <person name="Martin J."/>
            <person name="Schackwitz W."/>
            <person name="Grimwood J."/>
            <person name="MohdZainudin N."/>
            <person name="Xue C."/>
            <person name="Wang R."/>
            <person name="Manning V.A."/>
            <person name="Dhillon B."/>
            <person name="Tu Z.J."/>
            <person name="Steffenson B.J."/>
            <person name="Salamov A."/>
            <person name="Sun H."/>
            <person name="Lowry S."/>
            <person name="LaButti K."/>
            <person name="Han J."/>
            <person name="Copeland A."/>
            <person name="Lindquist E."/>
            <person name="Barry K."/>
            <person name="Schmutz J."/>
            <person name="Baker S.E."/>
            <person name="Ciuffetti L.M."/>
            <person name="Grigoriev I.V."/>
            <person name="Zhong S."/>
            <person name="Turgeon B.G."/>
        </authorList>
    </citation>
    <scope>NUCLEOTIDE SEQUENCE [LARGE SCALE GENOMIC DNA]</scope>
    <source>
        <strain evidence="2">28A</strain>
    </source>
</reference>
<evidence type="ECO:0000313" key="2">
    <source>
        <dbReference type="Proteomes" id="UP000016935"/>
    </source>
</evidence>
<organism evidence="1 2">
    <name type="scientific">Exserohilum turcicum (strain 28A)</name>
    <name type="common">Northern leaf blight fungus</name>
    <name type="synonym">Setosphaeria turcica</name>
    <dbReference type="NCBI Taxonomy" id="671987"/>
    <lineage>
        <taxon>Eukaryota</taxon>
        <taxon>Fungi</taxon>
        <taxon>Dikarya</taxon>
        <taxon>Ascomycota</taxon>
        <taxon>Pezizomycotina</taxon>
        <taxon>Dothideomycetes</taxon>
        <taxon>Pleosporomycetidae</taxon>
        <taxon>Pleosporales</taxon>
        <taxon>Pleosporineae</taxon>
        <taxon>Pleosporaceae</taxon>
        <taxon>Exserohilum</taxon>
    </lineage>
</organism>
<dbReference type="EMBL" id="KB908855">
    <property type="protein sequence ID" value="EOA81974.1"/>
    <property type="molecule type" value="Genomic_DNA"/>
</dbReference>
<dbReference type="Proteomes" id="UP000016935">
    <property type="component" value="Unassembled WGS sequence"/>
</dbReference>
<proteinExistence type="predicted"/>
<reference evidence="1 2" key="1">
    <citation type="journal article" date="2012" name="PLoS Pathog.">
        <title>Diverse lifestyles and strategies of plant pathogenesis encoded in the genomes of eighteen Dothideomycetes fungi.</title>
        <authorList>
            <person name="Ohm R.A."/>
            <person name="Feau N."/>
            <person name="Henrissat B."/>
            <person name="Schoch C.L."/>
            <person name="Horwitz B.A."/>
            <person name="Barry K.W."/>
            <person name="Condon B.J."/>
            <person name="Copeland A.C."/>
            <person name="Dhillon B."/>
            <person name="Glaser F."/>
            <person name="Hesse C.N."/>
            <person name="Kosti I."/>
            <person name="LaButti K."/>
            <person name="Lindquist E.A."/>
            <person name="Lucas S."/>
            <person name="Salamov A.A."/>
            <person name="Bradshaw R.E."/>
            <person name="Ciuffetti L."/>
            <person name="Hamelin R.C."/>
            <person name="Kema G.H.J."/>
            <person name="Lawrence C."/>
            <person name="Scott J.A."/>
            <person name="Spatafora J.W."/>
            <person name="Turgeon B.G."/>
            <person name="de Wit P.J.G.M."/>
            <person name="Zhong S."/>
            <person name="Goodwin S.B."/>
            <person name="Grigoriev I.V."/>
        </authorList>
    </citation>
    <scope>NUCLEOTIDE SEQUENCE [LARGE SCALE GENOMIC DNA]</scope>
    <source>
        <strain evidence="2">28A</strain>
    </source>
</reference>
<dbReference type="GeneID" id="19403943"/>
<dbReference type="RefSeq" id="XP_008030109.1">
    <property type="nucleotide sequence ID" value="XM_008031918.1"/>
</dbReference>
<protein>
    <submittedName>
        <fullName evidence="1">Uncharacterized protein</fullName>
    </submittedName>
</protein>
<dbReference type="HOGENOM" id="CLU_1541058_0_0_1"/>
<name>R0JWV2_EXST2</name>
<evidence type="ECO:0000313" key="1">
    <source>
        <dbReference type="EMBL" id="EOA81974.1"/>
    </source>
</evidence>
<keyword evidence="2" id="KW-1185">Reference proteome</keyword>
<sequence>MFKAGLASSKDSAIVYEEAMATHAALKPAAACTTQSKPGQLQHVLFLAFDDGAFSASMHEYACGNYSPQAHMISRLTRAELGWWHLPMYDMPRAKFWAQVQESIAHVLRLQEKPPGRIVLLGSHGGDAEFKQIVEEALWRELEVDVSNMLGVNELGDSQWLAARGAAELAWRHS</sequence>
<gene>
    <name evidence="1" type="ORF">SETTUDRAFT_34734</name>
</gene>
<dbReference type="eggNOG" id="ENOG502SXTH">
    <property type="taxonomic scope" value="Eukaryota"/>
</dbReference>
<accession>R0JWV2</accession>
<dbReference type="OrthoDB" id="3643156at2759"/>